<protein>
    <submittedName>
        <fullName evidence="2">AzlD domain-containing protein</fullName>
    </submittedName>
</protein>
<dbReference type="Pfam" id="PF05437">
    <property type="entry name" value="AzlD"/>
    <property type="match status" value="1"/>
</dbReference>
<proteinExistence type="predicted"/>
<feature type="transmembrane region" description="Helical" evidence="1">
    <location>
        <begin position="6"/>
        <end position="28"/>
    </location>
</feature>
<accession>A0A8J4HAF4</accession>
<dbReference type="InterPro" id="IPR008407">
    <property type="entry name" value="Brnchd-chn_aa_trnsp_AzlD"/>
</dbReference>
<keyword evidence="1" id="KW-0472">Membrane</keyword>
<evidence type="ECO:0000313" key="2">
    <source>
        <dbReference type="EMBL" id="HGC42210.1"/>
    </source>
</evidence>
<dbReference type="EMBL" id="DTQM01000062">
    <property type="protein sequence ID" value="HGC42210.1"/>
    <property type="molecule type" value="Genomic_DNA"/>
</dbReference>
<reference evidence="2" key="1">
    <citation type="journal article" date="2020" name="mSystems">
        <title>Genome- and Community-Level Interaction Insights into Carbon Utilization and Element Cycling Functions of Hydrothermarchaeota in Hydrothermal Sediment.</title>
        <authorList>
            <person name="Zhou Z."/>
            <person name="Liu Y."/>
            <person name="Xu W."/>
            <person name="Pan J."/>
            <person name="Luo Z.H."/>
            <person name="Li M."/>
        </authorList>
    </citation>
    <scope>NUCLEOTIDE SEQUENCE</scope>
    <source>
        <strain evidence="2">SpSt-997</strain>
    </source>
</reference>
<comment type="caution">
    <text evidence="2">The sequence shown here is derived from an EMBL/GenBank/DDBJ whole genome shotgun (WGS) entry which is preliminary data.</text>
</comment>
<feature type="transmembrane region" description="Helical" evidence="1">
    <location>
        <begin position="40"/>
        <end position="59"/>
    </location>
</feature>
<organism evidence="2">
    <name type="scientific">Acidicaldus sp</name>
    <dbReference type="NCBI Taxonomy" id="1872105"/>
    <lineage>
        <taxon>Bacteria</taxon>
        <taxon>Pseudomonadati</taxon>
        <taxon>Pseudomonadota</taxon>
        <taxon>Alphaproteobacteria</taxon>
        <taxon>Acetobacterales</taxon>
        <taxon>Acetobacteraceae</taxon>
        <taxon>Acidicaldus</taxon>
    </lineage>
</organism>
<sequence length="99" mass="10163">MIETANLLGILGMALATLACRAGGYFLFRALRPSPFLRAMLGYVPGALFIGYVVPALAAGGLKEWLGAAATLVAMRLSGNVAVGIAAGTAAAWAVWLVR</sequence>
<name>A0A8J4HAF4_9PROT</name>
<keyword evidence="1" id="KW-1133">Transmembrane helix</keyword>
<feature type="transmembrane region" description="Helical" evidence="1">
    <location>
        <begin position="79"/>
        <end position="98"/>
    </location>
</feature>
<keyword evidence="1" id="KW-0812">Transmembrane</keyword>
<dbReference type="AlphaFoldDB" id="A0A8J4HAF4"/>
<evidence type="ECO:0000256" key="1">
    <source>
        <dbReference type="SAM" id="Phobius"/>
    </source>
</evidence>
<gene>
    <name evidence="2" type="ORF">ENY07_03165</name>
</gene>